<dbReference type="NCBIfam" id="TIGR00947">
    <property type="entry name" value="2A73"/>
    <property type="match status" value="1"/>
</dbReference>
<keyword evidence="3 5" id="KW-1133">Transmembrane helix</keyword>
<dbReference type="PANTHER" id="PTHR37422">
    <property type="entry name" value="TEICHURONIC ACID BIOSYNTHESIS PROTEIN TUAE"/>
    <property type="match status" value="1"/>
</dbReference>
<organism evidence="7 8">
    <name type="scientific">Waterburya agarophytonicola KI4</name>
    <dbReference type="NCBI Taxonomy" id="2874699"/>
    <lineage>
        <taxon>Bacteria</taxon>
        <taxon>Bacillati</taxon>
        <taxon>Cyanobacteriota</taxon>
        <taxon>Cyanophyceae</taxon>
        <taxon>Pleurocapsales</taxon>
        <taxon>Hyellaceae</taxon>
        <taxon>Waterburya</taxon>
        <taxon>Waterburya agarophytonicola</taxon>
    </lineage>
</organism>
<feature type="transmembrane region" description="Helical" evidence="5">
    <location>
        <begin position="247"/>
        <end position="265"/>
    </location>
</feature>
<proteinExistence type="predicted"/>
<feature type="transmembrane region" description="Helical" evidence="5">
    <location>
        <begin position="117"/>
        <end position="137"/>
    </location>
</feature>
<feature type="transmembrane region" description="Helical" evidence="5">
    <location>
        <begin position="144"/>
        <end position="164"/>
    </location>
</feature>
<feature type="transmembrane region" description="Helical" evidence="5">
    <location>
        <begin position="277"/>
        <end position="296"/>
    </location>
</feature>
<gene>
    <name evidence="7" type="primary">ictB</name>
    <name evidence="7" type="ORF">I4641_11985</name>
</gene>
<feature type="transmembrane region" description="Helical" evidence="5">
    <location>
        <begin position="91"/>
        <end position="111"/>
    </location>
</feature>
<keyword evidence="4 5" id="KW-0472">Membrane</keyword>
<reference evidence="7" key="1">
    <citation type="journal article" date="2021" name="Antonie Van Leeuwenhoek">
        <title>Draft genome and description of Waterburya agarophytonicola gen. nov. sp. nov. (Pleurocapsales, Cyanobacteria): a seaweed symbiont.</title>
        <authorList>
            <person name="Bonthond G."/>
            <person name="Shalygin S."/>
            <person name="Bayer T."/>
            <person name="Weinberger F."/>
        </authorList>
    </citation>
    <scope>NUCLEOTIDE SEQUENCE</scope>
    <source>
        <strain evidence="7">KI4</strain>
    </source>
</reference>
<feature type="transmembrane region" description="Helical" evidence="5">
    <location>
        <begin position="46"/>
        <end position="79"/>
    </location>
</feature>
<keyword evidence="2 5" id="KW-0812">Transmembrane</keyword>
<evidence type="ECO:0000256" key="5">
    <source>
        <dbReference type="SAM" id="Phobius"/>
    </source>
</evidence>
<feature type="transmembrane region" description="Helical" evidence="5">
    <location>
        <begin position="362"/>
        <end position="385"/>
    </location>
</feature>
<feature type="transmembrane region" description="Helical" evidence="5">
    <location>
        <begin position="406"/>
        <end position="424"/>
    </location>
</feature>
<comment type="caution">
    <text evidence="7">The sequence shown here is derived from an EMBL/GenBank/DDBJ whole genome shotgun (WGS) entry which is preliminary data.</text>
</comment>
<evidence type="ECO:0000313" key="8">
    <source>
        <dbReference type="Proteomes" id="UP000729733"/>
    </source>
</evidence>
<evidence type="ECO:0000259" key="6">
    <source>
        <dbReference type="Pfam" id="PF04932"/>
    </source>
</evidence>
<dbReference type="EMBL" id="JADWDC010000027">
    <property type="protein sequence ID" value="MCC0177699.1"/>
    <property type="molecule type" value="Genomic_DNA"/>
</dbReference>
<accession>A0A964BR43</accession>
<feature type="transmembrane region" description="Helical" evidence="5">
    <location>
        <begin position="436"/>
        <end position="452"/>
    </location>
</feature>
<dbReference type="InterPro" id="IPR007016">
    <property type="entry name" value="O-antigen_ligase-rel_domated"/>
</dbReference>
<name>A0A964BR43_9CYAN</name>
<evidence type="ECO:0000256" key="2">
    <source>
        <dbReference type="ARBA" id="ARBA00022692"/>
    </source>
</evidence>
<feature type="domain" description="O-antigen ligase-related" evidence="6">
    <location>
        <begin position="231"/>
        <end position="381"/>
    </location>
</feature>
<dbReference type="InterPro" id="IPR006007">
    <property type="entry name" value="Inorganic_carbon_transpt"/>
</dbReference>
<dbReference type="AlphaFoldDB" id="A0A964BR43"/>
<dbReference type="GO" id="GO:0016020">
    <property type="term" value="C:membrane"/>
    <property type="evidence" value="ECO:0007669"/>
    <property type="project" value="UniProtKB-SubCell"/>
</dbReference>
<dbReference type="InterPro" id="IPR051533">
    <property type="entry name" value="WaaL-like"/>
</dbReference>
<evidence type="ECO:0000256" key="3">
    <source>
        <dbReference type="ARBA" id="ARBA00022989"/>
    </source>
</evidence>
<dbReference type="Proteomes" id="UP000729733">
    <property type="component" value="Unassembled WGS sequence"/>
</dbReference>
<dbReference type="RefSeq" id="WP_369426775.1">
    <property type="nucleotide sequence ID" value="NZ_JADWDC010000027.1"/>
</dbReference>
<evidence type="ECO:0000256" key="4">
    <source>
        <dbReference type="ARBA" id="ARBA00023136"/>
    </source>
</evidence>
<dbReference type="PANTHER" id="PTHR37422:SF22">
    <property type="entry name" value="SLR1515 PROTEIN"/>
    <property type="match status" value="1"/>
</dbReference>
<evidence type="ECO:0000313" key="7">
    <source>
        <dbReference type="EMBL" id="MCC0177699.1"/>
    </source>
</evidence>
<dbReference type="Pfam" id="PF04932">
    <property type="entry name" value="Wzy_C"/>
    <property type="match status" value="1"/>
</dbReference>
<sequence length="461" mass="52393">MKTAWSTIMLSKPQILQWQKGSYLYRLVGWLSNWRQGSWLLQWSEAIAACLISLVFLLAPFVSTSLIGVLLIAVAAFWILNNVSTAEKAVITPVHILIFLYWCVATVATAFSPVKSAALNGWVTLTLYLILFALAAQILRSPRLCNWIITSFLLTALVVSAYGVRQEFFGVQQLATWNDPNSPLANDTRVYSYLGNPNLLGGYLLPAIALSFAAIFIWRGWIQKTLAAVMVMMNSACLYFTDSRGAWLAMAVLIGVLLLLCYFWWQKYLPRFWQIWLLPLVFGSLGGLFIVAFISVEPLRIRLLSIFAGREDSSNNFRINVWEACFKIIEDYPLIGIGPGNDAFNQIYPRYMNSRYPALSAYSVYLEHIVEMGYIGFGCFLWLIAVTINHGVRQLTRLRQSRNKRGFYLIAAIAATASLGFHGFVDTVWYRPQINTIWWLMLAIVASFYDNIKLDRNSNYY</sequence>
<feature type="transmembrane region" description="Helical" evidence="5">
    <location>
        <begin position="200"/>
        <end position="218"/>
    </location>
</feature>
<comment type="subcellular location">
    <subcellularLocation>
        <location evidence="1">Membrane</location>
        <topology evidence="1">Multi-pass membrane protein</topology>
    </subcellularLocation>
</comment>
<protein>
    <submittedName>
        <fullName evidence="7">Bicarbonate transporter, IctB family</fullName>
    </submittedName>
</protein>
<evidence type="ECO:0000256" key="1">
    <source>
        <dbReference type="ARBA" id="ARBA00004141"/>
    </source>
</evidence>
<keyword evidence="8" id="KW-1185">Reference proteome</keyword>